<sequence length="611" mass="70163">MQTTAKAIYFFLRKRKLQFQVQWMLDNQWFPVALLNEFPSLILKQYDIGLAHGTPLHWLLMEGRAELLQQLEFVKALCDGRSDLKQLLRTRDAHGRAPIHVACQYCPMHVIEYLIELDPETLSIRTTMGRGCLPYELAMANTRYPIPMEKLKRMLEKHPDTRNFGKMLCYAYLTNQPMELLEFIADLFLTKQINQQDLHVCNRCWDIPQAQARQSAFTLDQAKLITKILTNVKRLALALPSGWESDAFIYIMRYLQNNQCKARLEKISLPILSSIESDQERRRVVDAFQGFLQSNCRVGFLVILTEEYSVASSREAWYEAIVKGLGNRKFSDPLTLSIQTARENHRIPRANLTAKYSERRRCVYHVDLDVDRRDRPFLLHQLSLLPKTIRNLENLTLRCTRANDDVEEEIDTELSSHIAQFLASTPTLKVLRLEEVFIDPLPIFQAIRTHQSLESFEVSSFSEELSAVLIRDDIVSDCLDLLQKNNTSLEECSPWCEYNEQIKYLLALNRRGIARVRNASDACTVMEAAALGLYTGAFEQSISYDLLRERPDLWCRVALQSPKASTLVKMHPKPQSDIGRVGNTLQPKGGPEGFHDESIVVGCTCRPGFGC</sequence>
<proteinExistence type="predicted"/>
<name>A0A9N8F0M7_9STRA</name>
<dbReference type="InterPro" id="IPR036770">
    <property type="entry name" value="Ankyrin_rpt-contain_sf"/>
</dbReference>
<accession>A0A9N8F0M7</accession>
<protein>
    <submittedName>
        <fullName evidence="1">Uncharacterized protein</fullName>
    </submittedName>
</protein>
<dbReference type="EMBL" id="CAICTM010002169">
    <property type="protein sequence ID" value="CAB9528200.1"/>
    <property type="molecule type" value="Genomic_DNA"/>
</dbReference>
<keyword evidence="2" id="KW-1185">Reference proteome</keyword>
<dbReference type="Gene3D" id="1.25.40.20">
    <property type="entry name" value="Ankyrin repeat-containing domain"/>
    <property type="match status" value="1"/>
</dbReference>
<evidence type="ECO:0000313" key="1">
    <source>
        <dbReference type="EMBL" id="CAB9528200.1"/>
    </source>
</evidence>
<dbReference type="SUPFAM" id="SSF48403">
    <property type="entry name" value="Ankyrin repeat"/>
    <property type="match status" value="1"/>
</dbReference>
<reference evidence="1" key="1">
    <citation type="submission" date="2020-06" db="EMBL/GenBank/DDBJ databases">
        <authorList>
            <consortium name="Plant Systems Biology data submission"/>
        </authorList>
    </citation>
    <scope>NUCLEOTIDE SEQUENCE</scope>
    <source>
        <strain evidence="1">D6</strain>
    </source>
</reference>
<evidence type="ECO:0000313" key="2">
    <source>
        <dbReference type="Proteomes" id="UP001153069"/>
    </source>
</evidence>
<dbReference type="Proteomes" id="UP001153069">
    <property type="component" value="Unassembled WGS sequence"/>
</dbReference>
<dbReference type="AlphaFoldDB" id="A0A9N8F0M7"/>
<gene>
    <name evidence="1" type="ORF">SEMRO_2171_G317480.1</name>
</gene>
<organism evidence="1 2">
    <name type="scientific">Seminavis robusta</name>
    <dbReference type="NCBI Taxonomy" id="568900"/>
    <lineage>
        <taxon>Eukaryota</taxon>
        <taxon>Sar</taxon>
        <taxon>Stramenopiles</taxon>
        <taxon>Ochrophyta</taxon>
        <taxon>Bacillariophyta</taxon>
        <taxon>Bacillariophyceae</taxon>
        <taxon>Bacillariophycidae</taxon>
        <taxon>Naviculales</taxon>
        <taxon>Naviculaceae</taxon>
        <taxon>Seminavis</taxon>
    </lineage>
</organism>
<comment type="caution">
    <text evidence="1">The sequence shown here is derived from an EMBL/GenBank/DDBJ whole genome shotgun (WGS) entry which is preliminary data.</text>
</comment>